<dbReference type="GO" id="GO:0016616">
    <property type="term" value="F:oxidoreductase activity, acting on the CH-OH group of donors, NAD or NADP as acceptor"/>
    <property type="evidence" value="ECO:0007669"/>
    <property type="project" value="InterPro"/>
</dbReference>
<keyword evidence="3" id="KW-0520">NAD</keyword>
<dbReference type="SUPFAM" id="SSF51735">
    <property type="entry name" value="NAD(P)-binding Rossmann-fold domains"/>
    <property type="match status" value="1"/>
</dbReference>
<accession>A0A0N7KX87</accession>
<dbReference type="AlphaFoldDB" id="A0A0N7KX87"/>
<dbReference type="Gene3D" id="3.40.50.720">
    <property type="entry name" value="NAD(P)-binding Rossmann-like Domain"/>
    <property type="match status" value="2"/>
</dbReference>
<dbReference type="Pfam" id="PF02826">
    <property type="entry name" value="2-Hacid_dh_C"/>
    <property type="match status" value="1"/>
</dbReference>
<dbReference type="InterPro" id="IPR036291">
    <property type="entry name" value="NAD(P)-bd_dom_sf"/>
</dbReference>
<dbReference type="SUPFAM" id="SSF52283">
    <property type="entry name" value="Formate/glycerate dehydrogenase catalytic domain-like"/>
    <property type="match status" value="1"/>
</dbReference>
<dbReference type="FunFam" id="3.40.50.720:FF:000203">
    <property type="entry name" value="D-3-phosphoglycerate dehydrogenase (SerA)"/>
    <property type="match status" value="1"/>
</dbReference>
<evidence type="ECO:0000259" key="5">
    <source>
        <dbReference type="Pfam" id="PF00389"/>
    </source>
</evidence>
<organism evidence="7">
    <name type="scientific">Aureimonas altamirensis</name>
    <dbReference type="NCBI Taxonomy" id="370622"/>
    <lineage>
        <taxon>Bacteria</taxon>
        <taxon>Pseudomonadati</taxon>
        <taxon>Pseudomonadota</taxon>
        <taxon>Alphaproteobacteria</taxon>
        <taxon>Hyphomicrobiales</taxon>
        <taxon>Aurantimonadaceae</taxon>
        <taxon>Aureimonas</taxon>
    </lineage>
</organism>
<feature type="domain" description="D-isomer specific 2-hydroxyacid dehydrogenase NAD-binding" evidence="6">
    <location>
        <begin position="108"/>
        <end position="289"/>
    </location>
</feature>
<feature type="domain" description="D-isomer specific 2-hydroxyacid dehydrogenase catalytic" evidence="5">
    <location>
        <begin position="3"/>
        <end position="317"/>
    </location>
</feature>
<dbReference type="InterPro" id="IPR050857">
    <property type="entry name" value="D-2-hydroxyacid_DH"/>
</dbReference>
<dbReference type="GO" id="GO:0051287">
    <property type="term" value="F:NAD binding"/>
    <property type="evidence" value="ECO:0007669"/>
    <property type="project" value="InterPro"/>
</dbReference>
<reference evidence="7" key="1">
    <citation type="journal article" date="2015" name="Proc. Natl. Acad. Sci. U.S.A.">
        <title>Bacterial clade with the ribosomal RNA operon on a small plasmid rather than the chromosome.</title>
        <authorList>
            <person name="Anda M."/>
            <person name="Ohtsubo Y."/>
            <person name="Okubo T."/>
            <person name="Sugawara M."/>
            <person name="Nagata Y."/>
            <person name="Tsuda M."/>
            <person name="Minamisawa K."/>
            <person name="Mitsui H."/>
        </authorList>
    </citation>
    <scope>NUCLEOTIDE SEQUENCE</scope>
    <source>
        <strain evidence="7">DSM 21988</strain>
    </source>
</reference>
<protein>
    <submittedName>
        <fullName evidence="7">D-isomer specific 2-hydroxyacid dehydrogenase</fullName>
    </submittedName>
</protein>
<dbReference type="PANTHER" id="PTHR42789">
    <property type="entry name" value="D-ISOMER SPECIFIC 2-HYDROXYACID DEHYDROGENASE FAMILY PROTEIN (AFU_ORTHOLOGUE AFUA_6G10090)"/>
    <property type="match status" value="1"/>
</dbReference>
<evidence type="ECO:0000259" key="6">
    <source>
        <dbReference type="Pfam" id="PF02826"/>
    </source>
</evidence>
<evidence type="ECO:0000256" key="2">
    <source>
        <dbReference type="ARBA" id="ARBA00023002"/>
    </source>
</evidence>
<dbReference type="PANTHER" id="PTHR42789:SF1">
    <property type="entry name" value="D-ISOMER SPECIFIC 2-HYDROXYACID DEHYDROGENASE FAMILY PROTEIN (AFU_ORTHOLOGUE AFUA_6G10090)"/>
    <property type="match status" value="1"/>
</dbReference>
<evidence type="ECO:0000256" key="1">
    <source>
        <dbReference type="ARBA" id="ARBA00005854"/>
    </source>
</evidence>
<dbReference type="Pfam" id="PF00389">
    <property type="entry name" value="2-Hacid_dh"/>
    <property type="match status" value="1"/>
</dbReference>
<dbReference type="InterPro" id="IPR006140">
    <property type="entry name" value="D-isomer_DH_NAD-bd"/>
</dbReference>
<dbReference type="RefSeq" id="WP_060607677.1">
    <property type="nucleotide sequence ID" value="NZ_BBWQ01000018.1"/>
</dbReference>
<dbReference type="EMBL" id="LC066371">
    <property type="protein sequence ID" value="BAT26233.1"/>
    <property type="molecule type" value="Genomic_DNA"/>
</dbReference>
<evidence type="ECO:0000256" key="4">
    <source>
        <dbReference type="RuleBase" id="RU003719"/>
    </source>
</evidence>
<dbReference type="InterPro" id="IPR006139">
    <property type="entry name" value="D-isomer_2_OHA_DH_cat_dom"/>
</dbReference>
<proteinExistence type="inferred from homology"/>
<evidence type="ECO:0000256" key="3">
    <source>
        <dbReference type="ARBA" id="ARBA00023027"/>
    </source>
</evidence>
<keyword evidence="2 4" id="KW-0560">Oxidoreductase</keyword>
<name>A0A0N7KX87_9HYPH</name>
<evidence type="ECO:0000313" key="7">
    <source>
        <dbReference type="EMBL" id="BAT26233.1"/>
    </source>
</evidence>
<comment type="similarity">
    <text evidence="1 4">Belongs to the D-isomer specific 2-hydroxyacid dehydrogenase family.</text>
</comment>
<sequence>MKVFITQPLEQEAIDLLEAAGIEVTTSGVNRPLTREEFLEGISDADGAIFVWHTEQLDADAMAKAPRLKIAARRGVGYENFDLDEAKRRGIHVTVTPVHTHTIADLTFGLMINAARKLHLADQFVRSGQWTEAGTWVAKRFMGYDVSYKTLGIIGFGKIGKNMAKRGRGFDMEILYNDPVRQPEAEAELGATWVSLDELYARSDFISVNCALTESSRHMIGREAIAKMKDTAVIVVSARGGIVDEAALYEALTTGKLGAAGLDVFEEEPVDPKAPLLQLENVALSPHLGTSVQETRVKMAVTAAEDVIRVLRDEAPAYPLFKLSA</sequence>
<dbReference type="CDD" id="cd05301">
    <property type="entry name" value="GDH"/>
    <property type="match status" value="1"/>
</dbReference>